<accession>A0A166K535</accession>
<dbReference type="GO" id="GO:0006355">
    <property type="term" value="P:regulation of DNA-templated transcription"/>
    <property type="evidence" value="ECO:0007669"/>
    <property type="project" value="InterPro"/>
</dbReference>
<comment type="domain">
    <text evidence="3">The coiled-coil domain is required for assembly into the NuA4 complex.</text>
</comment>
<evidence type="ECO:0000313" key="6">
    <source>
        <dbReference type="Proteomes" id="UP000076532"/>
    </source>
</evidence>
<evidence type="ECO:0000256" key="3">
    <source>
        <dbReference type="RuleBase" id="RU367117"/>
    </source>
</evidence>
<dbReference type="GO" id="GO:0005737">
    <property type="term" value="C:cytoplasm"/>
    <property type="evidence" value="ECO:0007669"/>
    <property type="project" value="UniProtKB-SubCell"/>
</dbReference>
<name>A0A166K535_9AGAM</name>
<dbReference type="STRING" id="436010.A0A166K535"/>
<organism evidence="5 6">
    <name type="scientific">Athelia psychrophila</name>
    <dbReference type="NCBI Taxonomy" id="1759441"/>
    <lineage>
        <taxon>Eukaryota</taxon>
        <taxon>Fungi</taxon>
        <taxon>Dikarya</taxon>
        <taxon>Basidiomycota</taxon>
        <taxon>Agaricomycotina</taxon>
        <taxon>Agaricomycetes</taxon>
        <taxon>Agaricomycetidae</taxon>
        <taxon>Atheliales</taxon>
        <taxon>Atheliaceae</taxon>
        <taxon>Athelia</taxon>
    </lineage>
</organism>
<comment type="subcellular location">
    <subcellularLocation>
        <location evidence="3">Nucleus</location>
    </subcellularLocation>
    <subcellularLocation>
        <location evidence="3">Cytoplasm</location>
    </subcellularLocation>
</comment>
<reference evidence="5 6" key="1">
    <citation type="journal article" date="2016" name="Mol. Biol. Evol.">
        <title>Comparative Genomics of Early-Diverging Mushroom-Forming Fungi Provides Insights into the Origins of Lignocellulose Decay Capabilities.</title>
        <authorList>
            <person name="Nagy L.G."/>
            <person name="Riley R."/>
            <person name="Tritt A."/>
            <person name="Adam C."/>
            <person name="Daum C."/>
            <person name="Floudas D."/>
            <person name="Sun H."/>
            <person name="Yadav J.S."/>
            <person name="Pangilinan J."/>
            <person name="Larsson K.H."/>
            <person name="Matsuura K."/>
            <person name="Barry K."/>
            <person name="Labutti K."/>
            <person name="Kuo R."/>
            <person name="Ohm R.A."/>
            <person name="Bhattacharya S.S."/>
            <person name="Shirouzu T."/>
            <person name="Yoshinaga Y."/>
            <person name="Martin F.M."/>
            <person name="Grigoriev I.V."/>
            <person name="Hibbett D.S."/>
        </authorList>
    </citation>
    <scope>NUCLEOTIDE SEQUENCE [LARGE SCALE GENOMIC DNA]</scope>
    <source>
        <strain evidence="5 6">CBS 109695</strain>
    </source>
</reference>
<dbReference type="Pfam" id="PF03366">
    <property type="entry name" value="YEATS"/>
    <property type="match status" value="1"/>
</dbReference>
<keyword evidence="3" id="KW-0234">DNA repair</keyword>
<keyword evidence="3" id="KW-0175">Coiled coil</keyword>
<dbReference type="GO" id="GO:0006281">
    <property type="term" value="P:DNA repair"/>
    <property type="evidence" value="ECO:0007669"/>
    <property type="project" value="UniProtKB-UniRule"/>
</dbReference>
<feature type="domain" description="YEATS" evidence="4">
    <location>
        <begin position="9"/>
        <end position="176"/>
    </location>
</feature>
<keyword evidence="3" id="KW-0156">Chromatin regulator</keyword>
<keyword evidence="3" id="KW-0010">Activator</keyword>
<keyword evidence="3" id="KW-0805">Transcription regulation</keyword>
<dbReference type="EMBL" id="KV417546">
    <property type="protein sequence ID" value="KZP21537.1"/>
    <property type="molecule type" value="Genomic_DNA"/>
</dbReference>
<keyword evidence="3" id="KW-0963">Cytoplasm</keyword>
<gene>
    <name evidence="3" type="primary">YAF9</name>
    <name evidence="5" type="ORF">FIBSPDRAFT_1044078</name>
</gene>
<dbReference type="GO" id="GO:0006325">
    <property type="term" value="P:chromatin organization"/>
    <property type="evidence" value="ECO:0007669"/>
    <property type="project" value="UniProtKB-KW"/>
</dbReference>
<proteinExistence type="inferred from homology"/>
<evidence type="ECO:0000313" key="5">
    <source>
        <dbReference type="EMBL" id="KZP21537.1"/>
    </source>
</evidence>
<keyword evidence="1 2" id="KW-0539">Nucleus</keyword>
<feature type="coiled-coil region" evidence="3">
    <location>
        <begin position="211"/>
        <end position="256"/>
    </location>
</feature>
<comment type="similarity">
    <text evidence="3">Belongs to the YAF9 family.</text>
</comment>
<protein>
    <recommendedName>
        <fullName evidence="3">Protein AF-9 homolog</fullName>
    </recommendedName>
</protein>
<dbReference type="PROSITE" id="PS51037">
    <property type="entry name" value="YEATS"/>
    <property type="match status" value="1"/>
</dbReference>
<comment type="subunit">
    <text evidence="3">Component of the SWR1 chromatin-remodeling complex and of the NuA4 histone acetyltransferase complex.</text>
</comment>
<dbReference type="PANTHER" id="PTHR23195">
    <property type="entry name" value="YEATS DOMAIN"/>
    <property type="match status" value="1"/>
</dbReference>
<evidence type="ECO:0000256" key="1">
    <source>
        <dbReference type="ARBA" id="ARBA00023242"/>
    </source>
</evidence>
<keyword evidence="3" id="KW-0227">DNA damage</keyword>
<comment type="function">
    <text evidence="3">Component of the SWR1 complex which mediates the ATP-dependent exchange of histone H2A for an H2A variant leading to transcriptional regulation of selected genes by chromatin remodeling. Component of the NuA4 histone acetyltransferase complex which is involved in transcriptional activation of selected genes principally by acetylation of nucleosomal histones H4 and H2A. The NuA4 complex is also involved in DNA repair. Yaf9 may also be required for viability in conditions in which the structural integrity of the spindle is compromised.</text>
</comment>
<keyword evidence="6" id="KW-1185">Reference proteome</keyword>
<sequence length="257" mass="29121">MANNPERVRVRGVTIHRPVIYGNTATVMTAKERESCAFPDHTHRWTVAVRSAASTNDMDIVGGADDLGYFIKRVAFKLHETYATPTRNIDKPPFEVTETGWGEFEIQIKITFIAESGEKAITFYHHLKLHPWTLTGDPEIPPLEQAIALGPVHSWQYDEIVFTDPYQSFLNILTAHPPTPLPKMKRRPVPFHTANPGALEASKGGLPEFTVAMEKEEAERLEAAKKSVIAQQNKWRATLIEREKDLEKLQKELNERS</sequence>
<dbReference type="InterPro" id="IPR038704">
    <property type="entry name" value="YEAST_sf"/>
</dbReference>
<dbReference type="InterPro" id="IPR005033">
    <property type="entry name" value="YEATS"/>
</dbReference>
<dbReference type="Gene3D" id="2.60.40.1970">
    <property type="entry name" value="YEATS domain"/>
    <property type="match status" value="1"/>
</dbReference>
<dbReference type="GO" id="GO:0000812">
    <property type="term" value="C:Swr1 complex"/>
    <property type="evidence" value="ECO:0007669"/>
    <property type="project" value="UniProtKB-UniRule"/>
</dbReference>
<dbReference type="InterPro" id="IPR055129">
    <property type="entry name" value="YEATS_dom"/>
</dbReference>
<keyword evidence="3" id="KW-0804">Transcription</keyword>
<dbReference type="AlphaFoldDB" id="A0A166K535"/>
<dbReference type="CDD" id="cd16908">
    <property type="entry name" value="YEATS_Yaf9_like"/>
    <property type="match status" value="1"/>
</dbReference>
<dbReference type="OrthoDB" id="16041at2759"/>
<evidence type="ECO:0000256" key="2">
    <source>
        <dbReference type="PROSITE-ProRule" id="PRU00376"/>
    </source>
</evidence>
<dbReference type="Proteomes" id="UP000076532">
    <property type="component" value="Unassembled WGS sequence"/>
</dbReference>
<evidence type="ECO:0000259" key="4">
    <source>
        <dbReference type="PROSITE" id="PS51037"/>
    </source>
</evidence>